<gene>
    <name evidence="2" type="ORF">H9659_14825</name>
</gene>
<protein>
    <recommendedName>
        <fullName evidence="1">DUF8042 domain-containing protein</fullName>
    </recommendedName>
</protein>
<sequence length="198" mass="22934">MELIFPQKIVMLDNPTIELIFEKVNECILKGYYFSHFIADGIELENYEDYLNHHIGHISQLVVVAKTVQDHVNDLLLSTGEYIKRAIPEMLSLSDEFYNNPKSVTWVTLEELLEGLQWINEMLVHVGQSETVPSNWENYLEVAGNMQEHIRNLAEAVENEDSILIGDIIQYELLMVFEELQKEILGTIDNEGMRHDLN</sequence>
<dbReference type="RefSeq" id="WP_191692013.1">
    <property type="nucleotide sequence ID" value="NZ_JACSQY010000016.1"/>
</dbReference>
<reference evidence="2 3" key="1">
    <citation type="submission" date="2020-08" db="EMBL/GenBank/DDBJ databases">
        <title>A Genomic Blueprint of the Chicken Gut Microbiome.</title>
        <authorList>
            <person name="Gilroy R."/>
            <person name="Ravi A."/>
            <person name="Getino M."/>
            <person name="Pursley I."/>
            <person name="Horton D.L."/>
            <person name="Alikhan N.-F."/>
            <person name="Baker D."/>
            <person name="Gharbi K."/>
            <person name="Hall N."/>
            <person name="Watson M."/>
            <person name="Adriaenssens E.M."/>
            <person name="Foster-Nyarko E."/>
            <person name="Jarju S."/>
            <person name="Secka A."/>
            <person name="Antonio M."/>
            <person name="Oren A."/>
            <person name="Chaudhuri R."/>
            <person name="La Ragione R.M."/>
            <person name="Hildebrand F."/>
            <person name="Pallen M.J."/>
        </authorList>
    </citation>
    <scope>NUCLEOTIDE SEQUENCE [LARGE SCALE GENOMIC DNA]</scope>
    <source>
        <strain evidence="2 3">Sa3CUA8</strain>
    </source>
</reference>
<keyword evidence="3" id="KW-1185">Reference proteome</keyword>
<name>A0ABR8PNF8_9BACL</name>
<dbReference type="Pfam" id="PF26154">
    <property type="entry name" value="DUF8042"/>
    <property type="match status" value="1"/>
</dbReference>
<evidence type="ECO:0000313" key="2">
    <source>
        <dbReference type="EMBL" id="MBD7909609.1"/>
    </source>
</evidence>
<proteinExistence type="predicted"/>
<dbReference type="EMBL" id="JACSQY010000016">
    <property type="protein sequence ID" value="MBD7909609.1"/>
    <property type="molecule type" value="Genomic_DNA"/>
</dbReference>
<evidence type="ECO:0000313" key="3">
    <source>
        <dbReference type="Proteomes" id="UP000659496"/>
    </source>
</evidence>
<organism evidence="2 3">
    <name type="scientific">Sporosarcina gallistercoris</name>
    <dbReference type="NCBI Taxonomy" id="2762245"/>
    <lineage>
        <taxon>Bacteria</taxon>
        <taxon>Bacillati</taxon>
        <taxon>Bacillota</taxon>
        <taxon>Bacilli</taxon>
        <taxon>Bacillales</taxon>
        <taxon>Caryophanaceae</taxon>
        <taxon>Sporosarcina</taxon>
    </lineage>
</organism>
<dbReference type="InterPro" id="IPR058355">
    <property type="entry name" value="DUF8042"/>
</dbReference>
<accession>A0ABR8PNF8</accession>
<comment type="caution">
    <text evidence="2">The sequence shown here is derived from an EMBL/GenBank/DDBJ whole genome shotgun (WGS) entry which is preliminary data.</text>
</comment>
<dbReference type="Proteomes" id="UP000659496">
    <property type="component" value="Unassembled WGS sequence"/>
</dbReference>
<evidence type="ECO:0000259" key="1">
    <source>
        <dbReference type="Pfam" id="PF26154"/>
    </source>
</evidence>
<feature type="domain" description="DUF8042" evidence="1">
    <location>
        <begin position="94"/>
        <end position="187"/>
    </location>
</feature>